<keyword evidence="2" id="KW-1185">Reference proteome</keyword>
<organism evidence="1 2">
    <name type="scientific">Streptoalloteichus hindustanus</name>
    <dbReference type="NCBI Taxonomy" id="2017"/>
    <lineage>
        <taxon>Bacteria</taxon>
        <taxon>Bacillati</taxon>
        <taxon>Actinomycetota</taxon>
        <taxon>Actinomycetes</taxon>
        <taxon>Pseudonocardiales</taxon>
        <taxon>Pseudonocardiaceae</taxon>
        <taxon>Streptoalloteichus</taxon>
    </lineage>
</organism>
<proteinExistence type="predicted"/>
<protein>
    <submittedName>
        <fullName evidence="1">Uncharacterized protein</fullName>
    </submittedName>
</protein>
<name>A0A1M5JUX8_STRHI</name>
<evidence type="ECO:0000313" key="1">
    <source>
        <dbReference type="EMBL" id="SHG44377.1"/>
    </source>
</evidence>
<dbReference type="EMBL" id="FQVN01000009">
    <property type="protein sequence ID" value="SHG44377.1"/>
    <property type="molecule type" value="Genomic_DNA"/>
</dbReference>
<accession>A0A1M5JUX8</accession>
<gene>
    <name evidence="1" type="ORF">SAMN05444320_10944</name>
</gene>
<dbReference type="AlphaFoldDB" id="A0A1M5JUX8"/>
<sequence>MGCVPMTEQRWWVACRDAFGRDRAVTVLVDRGEVVLVAPPGEAAVLSAQQTTRLRGALDEAAGSSDEQAAR</sequence>
<reference evidence="1 2" key="1">
    <citation type="submission" date="2016-11" db="EMBL/GenBank/DDBJ databases">
        <authorList>
            <person name="Jaros S."/>
            <person name="Januszkiewicz K."/>
            <person name="Wedrychowicz H."/>
        </authorList>
    </citation>
    <scope>NUCLEOTIDE SEQUENCE [LARGE SCALE GENOMIC DNA]</scope>
    <source>
        <strain evidence="1 2">DSM 44523</strain>
    </source>
</reference>
<dbReference type="Proteomes" id="UP000184501">
    <property type="component" value="Unassembled WGS sequence"/>
</dbReference>
<evidence type="ECO:0000313" key="2">
    <source>
        <dbReference type="Proteomes" id="UP000184501"/>
    </source>
</evidence>